<dbReference type="OrthoDB" id="1896086at2759"/>
<dbReference type="SUPFAM" id="SSF55486">
    <property type="entry name" value="Metalloproteases ('zincins'), catalytic domain"/>
    <property type="match status" value="1"/>
</dbReference>
<feature type="signal peptide" evidence="1">
    <location>
        <begin position="1"/>
        <end position="19"/>
    </location>
</feature>
<accession>S3D0B7</accession>
<gene>
    <name evidence="2" type="ORF">GLAREA_01418</name>
</gene>
<evidence type="ECO:0000256" key="1">
    <source>
        <dbReference type="SAM" id="SignalP"/>
    </source>
</evidence>
<dbReference type="KEGG" id="glz:GLAREA_01418"/>
<dbReference type="EMBL" id="KE145371">
    <property type="protein sequence ID" value="EPE25506.1"/>
    <property type="molecule type" value="Genomic_DNA"/>
</dbReference>
<keyword evidence="1" id="KW-0732">Signal</keyword>
<dbReference type="GO" id="GO:0008237">
    <property type="term" value="F:metallopeptidase activity"/>
    <property type="evidence" value="ECO:0007669"/>
    <property type="project" value="UniProtKB-KW"/>
</dbReference>
<evidence type="ECO:0000313" key="3">
    <source>
        <dbReference type="Proteomes" id="UP000016922"/>
    </source>
</evidence>
<feature type="chain" id="PRO_5004519353" evidence="1">
    <location>
        <begin position="20"/>
        <end position="294"/>
    </location>
</feature>
<keyword evidence="2" id="KW-0482">Metalloprotease</keyword>
<dbReference type="HOGENOM" id="CLU_068923_1_0_1"/>
<keyword evidence="2" id="KW-0645">Protease</keyword>
<dbReference type="InterPro" id="IPR024079">
    <property type="entry name" value="MetalloPept_cat_dom_sf"/>
</dbReference>
<keyword evidence="2" id="KW-0378">Hydrolase</keyword>
<dbReference type="Proteomes" id="UP000016922">
    <property type="component" value="Unassembled WGS sequence"/>
</dbReference>
<organism evidence="2 3">
    <name type="scientific">Glarea lozoyensis (strain ATCC 20868 / MF5171)</name>
    <dbReference type="NCBI Taxonomy" id="1116229"/>
    <lineage>
        <taxon>Eukaryota</taxon>
        <taxon>Fungi</taxon>
        <taxon>Dikarya</taxon>
        <taxon>Ascomycota</taxon>
        <taxon>Pezizomycotina</taxon>
        <taxon>Leotiomycetes</taxon>
        <taxon>Helotiales</taxon>
        <taxon>Helotiaceae</taxon>
        <taxon>Glarea</taxon>
    </lineage>
</organism>
<dbReference type="Gene3D" id="3.40.390.10">
    <property type="entry name" value="Collagenase (Catalytic Domain)"/>
    <property type="match status" value="1"/>
</dbReference>
<sequence>MPRLALLTWIWLSFAVVHSIPYAYAIEERQTWVWFDRYHRAFPNLKIDGHCDNTQVLILQRAWEESKLLAKAQTGNVSGYDYDLVHKTWLGQDWNRTGKPLLAYYINHRTRSIAKNFEQLKRLYDGIIAGTQWIYWWCHDPGAHCQANKKDYSTIAESWIDKSSGIREIYHTVWCPLFFEQETLENQITRTKNNIADQVILDNFELNSAVTMYHETFHYDNLVGYPSIKDTVFYADQCYQLAKVIGTEKAYVNADSYTVDALAIYIQQKFQLSSPPLPRFVIEGTKPPDLKKWE</sequence>
<dbReference type="GeneID" id="19460476"/>
<keyword evidence="3" id="KW-1185">Reference proteome</keyword>
<name>S3D0B7_GLAL2</name>
<evidence type="ECO:0000313" key="2">
    <source>
        <dbReference type="EMBL" id="EPE25506.1"/>
    </source>
</evidence>
<dbReference type="AlphaFoldDB" id="S3D0B7"/>
<dbReference type="RefSeq" id="XP_008086825.1">
    <property type="nucleotide sequence ID" value="XM_008088634.1"/>
</dbReference>
<protein>
    <submittedName>
        <fullName evidence="2">Metalloproteases (Zincins), catalytic</fullName>
    </submittedName>
</protein>
<dbReference type="GO" id="GO:0006508">
    <property type="term" value="P:proteolysis"/>
    <property type="evidence" value="ECO:0007669"/>
    <property type="project" value="UniProtKB-KW"/>
</dbReference>
<reference evidence="2 3" key="1">
    <citation type="journal article" date="2013" name="BMC Genomics">
        <title>Genomics-driven discovery of the pneumocandin biosynthetic gene cluster in the fungus Glarea lozoyensis.</title>
        <authorList>
            <person name="Chen L."/>
            <person name="Yue Q."/>
            <person name="Zhang X."/>
            <person name="Xiang M."/>
            <person name="Wang C."/>
            <person name="Li S."/>
            <person name="Che Y."/>
            <person name="Ortiz-Lopez F.J."/>
            <person name="Bills G.F."/>
            <person name="Liu X."/>
            <person name="An Z."/>
        </authorList>
    </citation>
    <scope>NUCLEOTIDE SEQUENCE [LARGE SCALE GENOMIC DNA]</scope>
    <source>
        <strain evidence="3">ATCC 20868 / MF5171</strain>
    </source>
</reference>
<proteinExistence type="predicted"/>